<evidence type="ECO:0000256" key="3">
    <source>
        <dbReference type="SAM" id="Coils"/>
    </source>
</evidence>
<gene>
    <name evidence="4" type="ORF">OIDMADRAFT_59440</name>
</gene>
<comment type="subcellular location">
    <subcellularLocation>
        <location evidence="1">Nucleus</location>
    </subcellularLocation>
</comment>
<keyword evidence="5" id="KW-1185">Reference proteome</keyword>
<dbReference type="AlphaFoldDB" id="A0A0C3GZJ9"/>
<proteinExistence type="predicted"/>
<dbReference type="Gene3D" id="1.20.5.170">
    <property type="match status" value="1"/>
</dbReference>
<dbReference type="GO" id="GO:0000976">
    <property type="term" value="F:transcription cis-regulatory region binding"/>
    <property type="evidence" value="ECO:0007669"/>
    <property type="project" value="InterPro"/>
</dbReference>
<dbReference type="OrthoDB" id="2245989at2759"/>
<keyword evidence="2" id="KW-0539">Nucleus</keyword>
<dbReference type="STRING" id="913774.A0A0C3GZJ9"/>
<dbReference type="SUPFAM" id="SSF57959">
    <property type="entry name" value="Leucine zipper domain"/>
    <property type="match status" value="1"/>
</dbReference>
<dbReference type="InterPro" id="IPR046347">
    <property type="entry name" value="bZIP_sf"/>
</dbReference>
<evidence type="ECO:0008006" key="6">
    <source>
        <dbReference type="Google" id="ProtNLM"/>
    </source>
</evidence>
<dbReference type="HOGENOM" id="CLU_075342_0_0_1"/>
<dbReference type="InParanoid" id="A0A0C3GZJ9"/>
<dbReference type="Proteomes" id="UP000054321">
    <property type="component" value="Unassembled WGS sequence"/>
</dbReference>
<evidence type="ECO:0000313" key="5">
    <source>
        <dbReference type="Proteomes" id="UP000054321"/>
    </source>
</evidence>
<reference evidence="4 5" key="1">
    <citation type="submission" date="2014-04" db="EMBL/GenBank/DDBJ databases">
        <authorList>
            <consortium name="DOE Joint Genome Institute"/>
            <person name="Kuo A."/>
            <person name="Martino E."/>
            <person name="Perotto S."/>
            <person name="Kohler A."/>
            <person name="Nagy L.G."/>
            <person name="Floudas D."/>
            <person name="Copeland A."/>
            <person name="Barry K.W."/>
            <person name="Cichocki N."/>
            <person name="Veneault-Fourrey C."/>
            <person name="LaButti K."/>
            <person name="Lindquist E.A."/>
            <person name="Lipzen A."/>
            <person name="Lundell T."/>
            <person name="Morin E."/>
            <person name="Murat C."/>
            <person name="Sun H."/>
            <person name="Tunlid A."/>
            <person name="Henrissat B."/>
            <person name="Grigoriev I.V."/>
            <person name="Hibbett D.S."/>
            <person name="Martin F."/>
            <person name="Nordberg H.P."/>
            <person name="Cantor M.N."/>
            <person name="Hua S.X."/>
        </authorList>
    </citation>
    <scope>NUCLEOTIDE SEQUENCE [LARGE SCALE GENOMIC DNA]</scope>
    <source>
        <strain evidence="4 5">Zn</strain>
    </source>
</reference>
<keyword evidence="3" id="KW-0175">Coiled coil</keyword>
<organism evidence="4 5">
    <name type="scientific">Oidiodendron maius (strain Zn)</name>
    <dbReference type="NCBI Taxonomy" id="913774"/>
    <lineage>
        <taxon>Eukaryota</taxon>
        <taxon>Fungi</taxon>
        <taxon>Dikarya</taxon>
        <taxon>Ascomycota</taxon>
        <taxon>Pezizomycotina</taxon>
        <taxon>Leotiomycetes</taxon>
        <taxon>Leotiomycetes incertae sedis</taxon>
        <taxon>Myxotrichaceae</taxon>
        <taxon>Oidiodendron</taxon>
    </lineage>
</organism>
<evidence type="ECO:0000256" key="1">
    <source>
        <dbReference type="ARBA" id="ARBA00004123"/>
    </source>
</evidence>
<dbReference type="PANTHER" id="PTHR40621">
    <property type="entry name" value="TRANSCRIPTION FACTOR KAPC-RELATED"/>
    <property type="match status" value="1"/>
</dbReference>
<name>A0A0C3GZJ9_OIDMZ</name>
<accession>A0A0C3GZJ9</accession>
<evidence type="ECO:0000313" key="4">
    <source>
        <dbReference type="EMBL" id="KIM95656.1"/>
    </source>
</evidence>
<reference evidence="5" key="2">
    <citation type="submission" date="2015-01" db="EMBL/GenBank/DDBJ databases">
        <title>Evolutionary Origins and Diversification of the Mycorrhizal Mutualists.</title>
        <authorList>
            <consortium name="DOE Joint Genome Institute"/>
            <consortium name="Mycorrhizal Genomics Consortium"/>
            <person name="Kohler A."/>
            <person name="Kuo A."/>
            <person name="Nagy L.G."/>
            <person name="Floudas D."/>
            <person name="Copeland A."/>
            <person name="Barry K.W."/>
            <person name="Cichocki N."/>
            <person name="Veneault-Fourrey C."/>
            <person name="LaButti K."/>
            <person name="Lindquist E.A."/>
            <person name="Lipzen A."/>
            <person name="Lundell T."/>
            <person name="Morin E."/>
            <person name="Murat C."/>
            <person name="Riley R."/>
            <person name="Ohm R."/>
            <person name="Sun H."/>
            <person name="Tunlid A."/>
            <person name="Henrissat B."/>
            <person name="Grigoriev I.V."/>
            <person name="Hibbett D.S."/>
            <person name="Martin F."/>
        </authorList>
    </citation>
    <scope>NUCLEOTIDE SEQUENCE [LARGE SCALE GENOMIC DNA]</scope>
    <source>
        <strain evidence="5">Zn</strain>
    </source>
</reference>
<sequence length="289" mass="32565">MTTQTTVLRRSRQLSLLSKMVLPVDKEERKREYNRLAQREFRRRRKEHLKSLEQAKKEQSAEKLEEIEYLRYENDTLRRENEILKSQMYNSSASSSHILPTPRSVPSISEDNRAYSLSPSILVASISRTASPTATLESDTIGLSLSSSMLHPTMALYSDPPTLSDQQYSIALQSGVRSNPQYLAEPSESMITIPYYRTKARAEIMKIFRPLLSGPSTIASPDSRLAVLETYHYYGVDLIPSISLREPLLTTSPTAAQGSVMEVGLIGGDCEDINYLIVWSDSVPLTSQR</sequence>
<protein>
    <recommendedName>
        <fullName evidence="6">BZIP domain-containing protein</fullName>
    </recommendedName>
</protein>
<feature type="coiled-coil region" evidence="3">
    <location>
        <begin position="38"/>
        <end position="87"/>
    </location>
</feature>
<dbReference type="GO" id="GO:0090575">
    <property type="term" value="C:RNA polymerase II transcription regulator complex"/>
    <property type="evidence" value="ECO:0007669"/>
    <property type="project" value="TreeGrafter"/>
</dbReference>
<dbReference type="EMBL" id="KN832886">
    <property type="protein sequence ID" value="KIM95656.1"/>
    <property type="molecule type" value="Genomic_DNA"/>
</dbReference>
<dbReference type="PANTHER" id="PTHR40621:SF6">
    <property type="entry name" value="AP-1-LIKE TRANSCRIPTION FACTOR YAP1-RELATED"/>
    <property type="match status" value="1"/>
</dbReference>
<dbReference type="GO" id="GO:0001228">
    <property type="term" value="F:DNA-binding transcription activator activity, RNA polymerase II-specific"/>
    <property type="evidence" value="ECO:0007669"/>
    <property type="project" value="TreeGrafter"/>
</dbReference>
<dbReference type="CDD" id="cd14688">
    <property type="entry name" value="bZIP_YAP"/>
    <property type="match status" value="1"/>
</dbReference>
<evidence type="ECO:0000256" key="2">
    <source>
        <dbReference type="ARBA" id="ARBA00023242"/>
    </source>
</evidence>
<dbReference type="InterPro" id="IPR050936">
    <property type="entry name" value="AP-1-like"/>
</dbReference>